<dbReference type="Gene3D" id="1.10.1670.40">
    <property type="match status" value="1"/>
</dbReference>
<dbReference type="InterPro" id="IPR011257">
    <property type="entry name" value="DNA_glycosylase"/>
</dbReference>
<dbReference type="GO" id="GO:0006307">
    <property type="term" value="P:DNA alkylation repair"/>
    <property type="evidence" value="ECO:0007669"/>
    <property type="project" value="TreeGrafter"/>
</dbReference>
<dbReference type="GO" id="GO:0043916">
    <property type="term" value="F:DNA-7-methylguanine glycosylase activity"/>
    <property type="evidence" value="ECO:0007669"/>
    <property type="project" value="TreeGrafter"/>
</dbReference>
<comment type="catalytic activity">
    <reaction evidence="1">
        <text>Hydrolysis of alkylated DNA, releasing 3-methyladenine, 3-methylguanine, 7-methylguanine and 7-methyladenine.</text>
        <dbReference type="EC" id="3.2.2.21"/>
    </reaction>
</comment>
<dbReference type="Pfam" id="PF00730">
    <property type="entry name" value="HhH-GPD"/>
    <property type="match status" value="1"/>
</dbReference>
<keyword evidence="3" id="KW-0227">DNA damage</keyword>
<dbReference type="Proteomes" id="UP000471298">
    <property type="component" value="Unassembled WGS sequence"/>
</dbReference>
<dbReference type="SMART" id="SM00478">
    <property type="entry name" value="ENDO3c"/>
    <property type="match status" value="1"/>
</dbReference>
<dbReference type="AlphaFoldDB" id="A0A6N7EY09"/>
<keyword evidence="4" id="KW-0234">DNA repair</keyword>
<feature type="domain" description="HhH-GPD" evidence="5">
    <location>
        <begin position="53"/>
        <end position="205"/>
    </location>
</feature>
<proteinExistence type="predicted"/>
<dbReference type="SUPFAM" id="SSF48150">
    <property type="entry name" value="DNA-glycosylase"/>
    <property type="match status" value="1"/>
</dbReference>
<evidence type="ECO:0000313" key="6">
    <source>
        <dbReference type="EMBL" id="MPV86833.1"/>
    </source>
</evidence>
<protein>
    <recommendedName>
        <fullName evidence="2">DNA-3-methyladenine glycosylase II</fullName>
        <ecNumber evidence="2">3.2.2.21</ecNumber>
    </recommendedName>
</protein>
<sequence>MQCSRILTPSSLATQVQGLIAVAPVFADVFAVTGLPELRLRDNDFTQLYRTIVSQQLSVAAASSIWKRLSAASLVTPKAIKAASDSQLRLCGLSSQKIRYVRSLVSHRIDFAELASLDDEAVIAQLTAVTGIGRWTAEIYLLFSLNRPDVMAANDLALQVAAQHCLSLKTRPKESQLREIAEDWQPHRSAACYLLWSYYHEIKSRQALRVVT</sequence>
<dbReference type="GO" id="GO:0008725">
    <property type="term" value="F:DNA-3-methyladenine glycosylase activity"/>
    <property type="evidence" value="ECO:0007669"/>
    <property type="project" value="TreeGrafter"/>
</dbReference>
<evidence type="ECO:0000259" key="5">
    <source>
        <dbReference type="SMART" id="SM00478"/>
    </source>
</evidence>
<comment type="caution">
    <text evidence="6">The sequence shown here is derived from an EMBL/GenBank/DDBJ whole genome shotgun (WGS) entry which is preliminary data.</text>
</comment>
<evidence type="ECO:0000256" key="3">
    <source>
        <dbReference type="ARBA" id="ARBA00022763"/>
    </source>
</evidence>
<evidence type="ECO:0000256" key="4">
    <source>
        <dbReference type="ARBA" id="ARBA00023204"/>
    </source>
</evidence>
<dbReference type="EMBL" id="WHNW01000012">
    <property type="protein sequence ID" value="MPV86833.1"/>
    <property type="molecule type" value="Genomic_DNA"/>
</dbReference>
<evidence type="ECO:0000313" key="7">
    <source>
        <dbReference type="Proteomes" id="UP000471298"/>
    </source>
</evidence>
<dbReference type="GO" id="GO:0032131">
    <property type="term" value="F:alkylated DNA binding"/>
    <property type="evidence" value="ECO:0007669"/>
    <property type="project" value="TreeGrafter"/>
</dbReference>
<dbReference type="Gene3D" id="1.10.340.30">
    <property type="entry name" value="Hypothetical protein, domain 2"/>
    <property type="match status" value="1"/>
</dbReference>
<name>A0A6N7EY09_9GAMM</name>
<dbReference type="GO" id="GO:0005737">
    <property type="term" value="C:cytoplasm"/>
    <property type="evidence" value="ECO:0007669"/>
    <property type="project" value="TreeGrafter"/>
</dbReference>
<organism evidence="6 7">
    <name type="scientific">Ostreibacterium oceani</name>
    <dbReference type="NCBI Taxonomy" id="2654998"/>
    <lineage>
        <taxon>Bacteria</taxon>
        <taxon>Pseudomonadati</taxon>
        <taxon>Pseudomonadota</taxon>
        <taxon>Gammaproteobacteria</taxon>
        <taxon>Cardiobacteriales</taxon>
        <taxon>Ostreibacteriaceae</taxon>
        <taxon>Ostreibacterium</taxon>
    </lineage>
</organism>
<dbReference type="GO" id="GO:0032993">
    <property type="term" value="C:protein-DNA complex"/>
    <property type="evidence" value="ECO:0007669"/>
    <property type="project" value="TreeGrafter"/>
</dbReference>
<dbReference type="GO" id="GO:0006285">
    <property type="term" value="P:base-excision repair, AP site formation"/>
    <property type="evidence" value="ECO:0007669"/>
    <property type="project" value="TreeGrafter"/>
</dbReference>
<dbReference type="InterPro" id="IPR003265">
    <property type="entry name" value="HhH-GPD_domain"/>
</dbReference>
<dbReference type="EC" id="3.2.2.21" evidence="2"/>
<reference evidence="6 7" key="1">
    <citation type="submission" date="2019-10" db="EMBL/GenBank/DDBJ databases">
        <title>Cardiobacteriales fam. a chemoheterotrophic member of the order Cardiobacteriales, and proposal of Cardiobacteriales fam. nov.</title>
        <authorList>
            <person name="Wang C."/>
        </authorList>
    </citation>
    <scope>NUCLEOTIDE SEQUENCE [LARGE SCALE GENOMIC DNA]</scope>
    <source>
        <strain evidence="6 7">ML27</strain>
    </source>
</reference>
<gene>
    <name evidence="6" type="ORF">GCU85_08860</name>
</gene>
<dbReference type="PANTHER" id="PTHR43003:SF5">
    <property type="entry name" value="DNA-3-METHYLADENINE GLYCOSYLASE"/>
    <property type="match status" value="1"/>
</dbReference>
<keyword evidence="7" id="KW-1185">Reference proteome</keyword>
<dbReference type="PANTHER" id="PTHR43003">
    <property type="entry name" value="DNA-3-METHYLADENINE GLYCOSYLASE"/>
    <property type="match status" value="1"/>
</dbReference>
<dbReference type="FunCoup" id="A0A6N7EY09">
    <property type="interactions" value="137"/>
</dbReference>
<dbReference type="InParanoid" id="A0A6N7EY09"/>
<dbReference type="CDD" id="cd00056">
    <property type="entry name" value="ENDO3c"/>
    <property type="match status" value="1"/>
</dbReference>
<evidence type="ECO:0000256" key="1">
    <source>
        <dbReference type="ARBA" id="ARBA00000086"/>
    </source>
</evidence>
<evidence type="ECO:0000256" key="2">
    <source>
        <dbReference type="ARBA" id="ARBA00012000"/>
    </source>
</evidence>
<accession>A0A6N7EY09</accession>
<dbReference type="InterPro" id="IPR051912">
    <property type="entry name" value="Alkylbase_DNA_Glycosylase/TA"/>
</dbReference>